<dbReference type="Proteomes" id="UP000886501">
    <property type="component" value="Unassembled WGS sequence"/>
</dbReference>
<evidence type="ECO:0000313" key="2">
    <source>
        <dbReference type="Proteomes" id="UP000886501"/>
    </source>
</evidence>
<sequence>PFASGGFADVWKCRYNGSRVCVKAFRTYTAENLSKTKQLLFQEVVIWKRLSHPNVLPILGVSLELFPLCVITGWMIDGNIMDFTSKHPEVNRLRLVRPISIFSLIDKS</sequence>
<feature type="non-terminal residue" evidence="1">
    <location>
        <position position="1"/>
    </location>
</feature>
<accession>A0ACB6ZFG0</accession>
<protein>
    <submittedName>
        <fullName evidence="1">Uncharacterized protein</fullName>
    </submittedName>
</protein>
<name>A0ACB6ZFG0_THEGA</name>
<keyword evidence="2" id="KW-1185">Reference proteome</keyword>
<reference evidence="1" key="2">
    <citation type="journal article" date="2020" name="Nat. Commun.">
        <title>Large-scale genome sequencing of mycorrhizal fungi provides insights into the early evolution of symbiotic traits.</title>
        <authorList>
            <person name="Miyauchi S."/>
            <person name="Kiss E."/>
            <person name="Kuo A."/>
            <person name="Drula E."/>
            <person name="Kohler A."/>
            <person name="Sanchez-Garcia M."/>
            <person name="Morin E."/>
            <person name="Andreopoulos B."/>
            <person name="Barry K.W."/>
            <person name="Bonito G."/>
            <person name="Buee M."/>
            <person name="Carver A."/>
            <person name="Chen C."/>
            <person name="Cichocki N."/>
            <person name="Clum A."/>
            <person name="Culley D."/>
            <person name="Crous P.W."/>
            <person name="Fauchery L."/>
            <person name="Girlanda M."/>
            <person name="Hayes R.D."/>
            <person name="Keri Z."/>
            <person name="LaButti K."/>
            <person name="Lipzen A."/>
            <person name="Lombard V."/>
            <person name="Magnuson J."/>
            <person name="Maillard F."/>
            <person name="Murat C."/>
            <person name="Nolan M."/>
            <person name="Ohm R.A."/>
            <person name="Pangilinan J."/>
            <person name="Pereira M.F."/>
            <person name="Perotto S."/>
            <person name="Peter M."/>
            <person name="Pfister S."/>
            <person name="Riley R."/>
            <person name="Sitrit Y."/>
            <person name="Stielow J.B."/>
            <person name="Szollosi G."/>
            <person name="Zifcakova L."/>
            <person name="Stursova M."/>
            <person name="Spatafora J.W."/>
            <person name="Tedersoo L."/>
            <person name="Vaario L.M."/>
            <person name="Yamada A."/>
            <person name="Yan M."/>
            <person name="Wang P."/>
            <person name="Xu J."/>
            <person name="Bruns T."/>
            <person name="Baldrian P."/>
            <person name="Vilgalys R."/>
            <person name="Dunand C."/>
            <person name="Henrissat B."/>
            <person name="Grigoriev I.V."/>
            <person name="Hibbett D."/>
            <person name="Nagy L.G."/>
            <person name="Martin F.M."/>
        </authorList>
    </citation>
    <scope>NUCLEOTIDE SEQUENCE</scope>
    <source>
        <strain evidence="1">P2</strain>
    </source>
</reference>
<reference evidence="1" key="1">
    <citation type="submission" date="2019-10" db="EMBL/GenBank/DDBJ databases">
        <authorList>
            <consortium name="DOE Joint Genome Institute"/>
            <person name="Kuo A."/>
            <person name="Miyauchi S."/>
            <person name="Kiss E."/>
            <person name="Drula E."/>
            <person name="Kohler A."/>
            <person name="Sanchez-Garcia M."/>
            <person name="Andreopoulos B."/>
            <person name="Barry K.W."/>
            <person name="Bonito G."/>
            <person name="Buee M."/>
            <person name="Carver A."/>
            <person name="Chen C."/>
            <person name="Cichocki N."/>
            <person name="Clum A."/>
            <person name="Culley D."/>
            <person name="Crous P.W."/>
            <person name="Fauchery L."/>
            <person name="Girlanda M."/>
            <person name="Hayes R."/>
            <person name="Keri Z."/>
            <person name="Labutti K."/>
            <person name="Lipzen A."/>
            <person name="Lombard V."/>
            <person name="Magnuson J."/>
            <person name="Maillard F."/>
            <person name="Morin E."/>
            <person name="Murat C."/>
            <person name="Nolan M."/>
            <person name="Ohm R."/>
            <person name="Pangilinan J."/>
            <person name="Pereira M."/>
            <person name="Perotto S."/>
            <person name="Peter M."/>
            <person name="Riley R."/>
            <person name="Sitrit Y."/>
            <person name="Stielow B."/>
            <person name="Szollosi G."/>
            <person name="Zifcakova L."/>
            <person name="Stursova M."/>
            <person name="Spatafora J.W."/>
            <person name="Tedersoo L."/>
            <person name="Vaario L.-M."/>
            <person name="Yamada A."/>
            <person name="Yan M."/>
            <person name="Wang P."/>
            <person name="Xu J."/>
            <person name="Bruns T."/>
            <person name="Baldrian P."/>
            <person name="Vilgalys R."/>
            <person name="Henrissat B."/>
            <person name="Grigoriev I.V."/>
            <person name="Hibbett D."/>
            <person name="Nagy L.G."/>
            <person name="Martin F.M."/>
        </authorList>
    </citation>
    <scope>NUCLEOTIDE SEQUENCE</scope>
    <source>
        <strain evidence="1">P2</strain>
    </source>
</reference>
<evidence type="ECO:0000313" key="1">
    <source>
        <dbReference type="EMBL" id="KAF9648292.1"/>
    </source>
</evidence>
<proteinExistence type="predicted"/>
<organism evidence="1 2">
    <name type="scientific">Thelephora ganbajun</name>
    <name type="common">Ganba fungus</name>
    <dbReference type="NCBI Taxonomy" id="370292"/>
    <lineage>
        <taxon>Eukaryota</taxon>
        <taxon>Fungi</taxon>
        <taxon>Dikarya</taxon>
        <taxon>Basidiomycota</taxon>
        <taxon>Agaricomycotina</taxon>
        <taxon>Agaricomycetes</taxon>
        <taxon>Thelephorales</taxon>
        <taxon>Thelephoraceae</taxon>
        <taxon>Thelephora</taxon>
    </lineage>
</organism>
<comment type="caution">
    <text evidence="1">The sequence shown here is derived from an EMBL/GenBank/DDBJ whole genome shotgun (WGS) entry which is preliminary data.</text>
</comment>
<gene>
    <name evidence="1" type="ORF">BDM02DRAFT_3096756</name>
</gene>
<dbReference type="EMBL" id="MU118016">
    <property type="protein sequence ID" value="KAF9648292.1"/>
    <property type="molecule type" value="Genomic_DNA"/>
</dbReference>